<name>A0AAD9B0Q3_9PEZI</name>
<evidence type="ECO:0000313" key="7">
    <source>
        <dbReference type="EMBL" id="KAK1855199.1"/>
    </source>
</evidence>
<dbReference type="PANTHER" id="PTHR31069:SF32">
    <property type="entry name" value="ARGININE METABOLISM REGULATION PROTEIN II"/>
    <property type="match status" value="1"/>
</dbReference>
<dbReference type="Gene3D" id="4.10.240.10">
    <property type="entry name" value="Zn(2)-C6 fungal-type DNA-binding domain"/>
    <property type="match status" value="1"/>
</dbReference>
<dbReference type="GO" id="GO:0000981">
    <property type="term" value="F:DNA-binding transcription factor activity, RNA polymerase II-specific"/>
    <property type="evidence" value="ECO:0007669"/>
    <property type="project" value="InterPro"/>
</dbReference>
<dbReference type="GO" id="GO:0003677">
    <property type="term" value="F:DNA binding"/>
    <property type="evidence" value="ECO:0007669"/>
    <property type="project" value="UniProtKB-KW"/>
</dbReference>
<dbReference type="InterPro" id="IPR036864">
    <property type="entry name" value="Zn2-C6_fun-type_DNA-bd_sf"/>
</dbReference>
<keyword evidence="3" id="KW-0804">Transcription</keyword>
<feature type="region of interest" description="Disordered" evidence="5">
    <location>
        <begin position="61"/>
        <end position="84"/>
    </location>
</feature>
<evidence type="ECO:0000256" key="2">
    <source>
        <dbReference type="ARBA" id="ARBA00023125"/>
    </source>
</evidence>
<evidence type="ECO:0000256" key="1">
    <source>
        <dbReference type="ARBA" id="ARBA00023015"/>
    </source>
</evidence>
<feature type="compositionally biased region" description="Polar residues" evidence="5">
    <location>
        <begin position="74"/>
        <end position="84"/>
    </location>
</feature>
<evidence type="ECO:0000313" key="8">
    <source>
        <dbReference type="Proteomes" id="UP001243330"/>
    </source>
</evidence>
<evidence type="ECO:0000256" key="3">
    <source>
        <dbReference type="ARBA" id="ARBA00023163"/>
    </source>
</evidence>
<dbReference type="PROSITE" id="PS50048">
    <property type="entry name" value="ZN2_CY6_FUNGAL_2"/>
    <property type="match status" value="1"/>
</dbReference>
<dbReference type="SMART" id="SM00066">
    <property type="entry name" value="GAL4"/>
    <property type="match status" value="1"/>
</dbReference>
<feature type="domain" description="Zn(2)-C6 fungal-type" evidence="6">
    <location>
        <begin position="23"/>
        <end position="53"/>
    </location>
</feature>
<accession>A0AAD9B0Q3</accession>
<dbReference type="CDD" id="cd00067">
    <property type="entry name" value="GAL4"/>
    <property type="match status" value="1"/>
</dbReference>
<dbReference type="PANTHER" id="PTHR31069">
    <property type="entry name" value="OLEATE-ACTIVATED TRANSCRIPTION FACTOR 1-RELATED"/>
    <property type="match status" value="1"/>
</dbReference>
<dbReference type="Proteomes" id="UP001243330">
    <property type="component" value="Unassembled WGS sequence"/>
</dbReference>
<gene>
    <name evidence="7" type="ORF">CCHR01_02101</name>
</gene>
<keyword evidence="2" id="KW-0238">DNA-binding</keyword>
<keyword evidence="4" id="KW-0539">Nucleus</keyword>
<feature type="compositionally biased region" description="Low complexity" evidence="5">
    <location>
        <begin position="62"/>
        <end position="73"/>
    </location>
</feature>
<protein>
    <recommendedName>
        <fullName evidence="6">Zn(2)-C6 fungal-type domain-containing protein</fullName>
    </recommendedName>
</protein>
<evidence type="ECO:0000256" key="5">
    <source>
        <dbReference type="SAM" id="MobiDB-lite"/>
    </source>
</evidence>
<dbReference type="AlphaFoldDB" id="A0AAD9B0Q3"/>
<keyword evidence="8" id="KW-1185">Reference proteome</keyword>
<dbReference type="Pfam" id="PF00172">
    <property type="entry name" value="Zn_clus"/>
    <property type="match status" value="1"/>
</dbReference>
<dbReference type="SUPFAM" id="SSF57701">
    <property type="entry name" value="Zn2/Cys6 DNA-binding domain"/>
    <property type="match status" value="1"/>
</dbReference>
<dbReference type="PROSITE" id="PS00463">
    <property type="entry name" value="ZN2_CY6_FUNGAL_1"/>
    <property type="match status" value="1"/>
</dbReference>
<organism evidence="7 8">
    <name type="scientific">Colletotrichum chrysophilum</name>
    <dbReference type="NCBI Taxonomy" id="1836956"/>
    <lineage>
        <taxon>Eukaryota</taxon>
        <taxon>Fungi</taxon>
        <taxon>Dikarya</taxon>
        <taxon>Ascomycota</taxon>
        <taxon>Pezizomycotina</taxon>
        <taxon>Sordariomycetes</taxon>
        <taxon>Hypocreomycetidae</taxon>
        <taxon>Glomerellales</taxon>
        <taxon>Glomerellaceae</taxon>
        <taxon>Colletotrichum</taxon>
        <taxon>Colletotrichum gloeosporioides species complex</taxon>
    </lineage>
</organism>
<evidence type="ECO:0000259" key="6">
    <source>
        <dbReference type="PROSITE" id="PS50048"/>
    </source>
</evidence>
<reference evidence="7" key="1">
    <citation type="submission" date="2023-01" db="EMBL/GenBank/DDBJ databases">
        <title>Colletotrichum chrysophilum M932 genome sequence.</title>
        <authorList>
            <person name="Baroncelli R."/>
        </authorList>
    </citation>
    <scope>NUCLEOTIDE SEQUENCE</scope>
    <source>
        <strain evidence="7">M932</strain>
    </source>
</reference>
<dbReference type="EMBL" id="JAQOWY010000024">
    <property type="protein sequence ID" value="KAK1855199.1"/>
    <property type="molecule type" value="Genomic_DNA"/>
</dbReference>
<dbReference type="InterPro" id="IPR001138">
    <property type="entry name" value="Zn2Cys6_DnaBD"/>
</dbReference>
<dbReference type="InterPro" id="IPR050675">
    <property type="entry name" value="OAF3"/>
</dbReference>
<evidence type="ECO:0000256" key="4">
    <source>
        <dbReference type="ARBA" id="ARBA00023242"/>
    </source>
</evidence>
<proteinExistence type="predicted"/>
<comment type="caution">
    <text evidence="7">The sequence shown here is derived from an EMBL/GenBank/DDBJ whole genome shotgun (WGS) entry which is preliminary data.</text>
</comment>
<dbReference type="GO" id="GO:0008270">
    <property type="term" value="F:zinc ion binding"/>
    <property type="evidence" value="ECO:0007669"/>
    <property type="project" value="InterPro"/>
</dbReference>
<sequence>MSSPTTTNSVEAGGRVYKRRPGACETCKIRKRKCDGGRPSCEKCLSSASYCVYLTPKKRGRSSQSSIKQPSSSTLTTDNNRRLGQSSSIRARQSFDDLNAHASHPIVTSTAADHVIYAASSSTPSSLSGIDQLLENTTVSHSFAPQDDIWVSLGNRSFSSAENIGILSNIDMTTSPGTETLENGWTSGSYVQDQAANPSASFCELSPVNWVDFDMSSQQLDAFEANHAVTLPASSNSPRHLPSLTLDMVKLFLNRRRNLDGTSSELIARLLEVVEECFTTQEYLDLFDDMGIPSPHVDTHFQFIQAFLSQPYLGAIYVSEIEVSRLYQEVILEGVTDPAKRALVFASMAIGNLNYSKSSRSSPTTSNDTGGISHYQEALLAMEKMFVARPSILVFKALLTTSLSDAFIDHNPLTECDKTGVTATFRDFHAHCRLSQLCSRMSEDLHVAGDVRDPNSGAKVSDRAEKWIVVLQRFNSEVLETRRWEDHIFAWTPNSTHSDTSKLSVPVSSYPSKLFLFEMALFAYGRLFQKAGTDISLGKSEHIVAQFASEVLNVIIINMDPSTTSMNRHFVQVAVSSFCITAVFAQLHPDQAAIFKQLVSTLGLFARVSTTSSVVSLGKLSSVVDIVQRLMTPDTQRSSQGV</sequence>
<keyword evidence="1" id="KW-0805">Transcription regulation</keyword>